<reference evidence="1" key="1">
    <citation type="submission" date="2014-09" db="EMBL/GenBank/DDBJ databases">
        <authorList>
            <person name="Magalhaes I.L.F."/>
            <person name="Oliveira U."/>
            <person name="Santos F.R."/>
            <person name="Vidigal T.H.D.A."/>
            <person name="Brescovit A.D."/>
            <person name="Santos A.J."/>
        </authorList>
    </citation>
    <scope>NUCLEOTIDE SEQUENCE</scope>
    <source>
        <tissue evidence="1">Shoot tissue taken approximately 20 cm above the soil surface</tissue>
    </source>
</reference>
<dbReference type="AlphaFoldDB" id="A0A0A8YQQ1"/>
<evidence type="ECO:0000313" key="1">
    <source>
        <dbReference type="EMBL" id="JAD27160.1"/>
    </source>
</evidence>
<organism evidence="1">
    <name type="scientific">Arundo donax</name>
    <name type="common">Giant reed</name>
    <name type="synonym">Donax arundinaceus</name>
    <dbReference type="NCBI Taxonomy" id="35708"/>
    <lineage>
        <taxon>Eukaryota</taxon>
        <taxon>Viridiplantae</taxon>
        <taxon>Streptophyta</taxon>
        <taxon>Embryophyta</taxon>
        <taxon>Tracheophyta</taxon>
        <taxon>Spermatophyta</taxon>
        <taxon>Magnoliopsida</taxon>
        <taxon>Liliopsida</taxon>
        <taxon>Poales</taxon>
        <taxon>Poaceae</taxon>
        <taxon>PACMAD clade</taxon>
        <taxon>Arundinoideae</taxon>
        <taxon>Arundineae</taxon>
        <taxon>Arundo</taxon>
    </lineage>
</organism>
<dbReference type="EMBL" id="GBRH01270735">
    <property type="protein sequence ID" value="JAD27160.1"/>
    <property type="molecule type" value="Transcribed_RNA"/>
</dbReference>
<accession>A0A0A8YQQ1</accession>
<reference evidence="1" key="2">
    <citation type="journal article" date="2015" name="Data Brief">
        <title>Shoot transcriptome of the giant reed, Arundo donax.</title>
        <authorList>
            <person name="Barrero R.A."/>
            <person name="Guerrero F.D."/>
            <person name="Moolhuijzen P."/>
            <person name="Goolsby J.A."/>
            <person name="Tidwell J."/>
            <person name="Bellgard S.E."/>
            <person name="Bellgard M.I."/>
        </authorList>
    </citation>
    <scope>NUCLEOTIDE SEQUENCE</scope>
    <source>
        <tissue evidence="1">Shoot tissue taken approximately 20 cm above the soil surface</tissue>
    </source>
</reference>
<protein>
    <submittedName>
        <fullName evidence="1">Uncharacterized protein</fullName>
    </submittedName>
</protein>
<proteinExistence type="predicted"/>
<sequence length="43" mass="4848">MKHAHYQGRLASYIQEISCVHSKVFNSGLSYLAAASSRCYKKL</sequence>
<name>A0A0A8YQQ1_ARUDO</name>